<keyword evidence="10 15" id="KW-0472">Membrane</keyword>
<dbReference type="FunFam" id="1.10.510.10:FF:000537">
    <property type="entry name" value="Putative receptor-like protein kinase"/>
    <property type="match status" value="1"/>
</dbReference>
<dbReference type="InterPro" id="IPR017441">
    <property type="entry name" value="Protein_kinase_ATP_BS"/>
</dbReference>
<dbReference type="InterPro" id="IPR011009">
    <property type="entry name" value="Kinase-like_dom_sf"/>
</dbReference>
<dbReference type="PROSITE" id="PS50948">
    <property type="entry name" value="PAN"/>
    <property type="match status" value="1"/>
</dbReference>
<dbReference type="InterPro" id="IPR036426">
    <property type="entry name" value="Bulb-type_lectin_dom_sf"/>
</dbReference>
<dbReference type="FunFam" id="3.30.200.20:FF:000178">
    <property type="entry name" value="serine/threonine-protein kinase PBS1-like"/>
    <property type="match status" value="1"/>
</dbReference>
<keyword evidence="6 13" id="KW-0547">Nucleotide-binding</keyword>
<keyword evidence="9 15" id="KW-1133">Transmembrane helix</keyword>
<comment type="similarity">
    <text evidence="13">Belongs to the protein kinase superfamily. Ser/Thr protein kinase family.</text>
</comment>
<evidence type="ECO:0000256" key="10">
    <source>
        <dbReference type="ARBA" id="ARBA00023136"/>
    </source>
</evidence>
<dbReference type="SUPFAM" id="SSF51110">
    <property type="entry name" value="alpha-D-mannose-specific plant lectins"/>
    <property type="match status" value="1"/>
</dbReference>
<evidence type="ECO:0000256" key="3">
    <source>
        <dbReference type="ARBA" id="ARBA00022679"/>
    </source>
</evidence>
<dbReference type="EMBL" id="CP093346">
    <property type="protein sequence ID" value="WOG98739.1"/>
    <property type="molecule type" value="Genomic_DNA"/>
</dbReference>
<dbReference type="Pfam" id="PF08276">
    <property type="entry name" value="PAN_2"/>
    <property type="match status" value="1"/>
</dbReference>
<evidence type="ECO:0000256" key="9">
    <source>
        <dbReference type="ARBA" id="ARBA00022989"/>
    </source>
</evidence>
<dbReference type="CDD" id="cd01098">
    <property type="entry name" value="PAN_AP_plant"/>
    <property type="match status" value="1"/>
</dbReference>
<comment type="catalytic activity">
    <reaction evidence="13">
        <text>L-seryl-[protein] + ATP = O-phospho-L-seryl-[protein] + ADP + H(+)</text>
        <dbReference type="Rhea" id="RHEA:17989"/>
        <dbReference type="Rhea" id="RHEA-COMP:9863"/>
        <dbReference type="Rhea" id="RHEA-COMP:11604"/>
        <dbReference type="ChEBI" id="CHEBI:15378"/>
        <dbReference type="ChEBI" id="CHEBI:29999"/>
        <dbReference type="ChEBI" id="CHEBI:30616"/>
        <dbReference type="ChEBI" id="CHEBI:83421"/>
        <dbReference type="ChEBI" id="CHEBI:456216"/>
        <dbReference type="EC" id="2.7.11.1"/>
    </reaction>
</comment>
<evidence type="ECO:0000313" key="21">
    <source>
        <dbReference type="Proteomes" id="UP000077755"/>
    </source>
</evidence>
<dbReference type="FunFam" id="2.90.10.10:FF:000005">
    <property type="entry name" value="G-type lectin S-receptor-like serine/threonine-protein kinase"/>
    <property type="match status" value="1"/>
</dbReference>
<keyword evidence="5 16" id="KW-0732">Signal</keyword>
<evidence type="ECO:0000256" key="2">
    <source>
        <dbReference type="ARBA" id="ARBA00022527"/>
    </source>
</evidence>
<dbReference type="Pfam" id="PF00069">
    <property type="entry name" value="Pkinase"/>
    <property type="match status" value="1"/>
</dbReference>
<proteinExistence type="inferred from homology"/>
<evidence type="ECO:0000256" key="7">
    <source>
        <dbReference type="ARBA" id="ARBA00022777"/>
    </source>
</evidence>
<dbReference type="GO" id="GO:0004674">
    <property type="term" value="F:protein serine/threonine kinase activity"/>
    <property type="evidence" value="ECO:0007669"/>
    <property type="project" value="UniProtKB-KW"/>
</dbReference>
<feature type="chain" id="PRO_5042244415" description="Receptor-like serine/threonine-protein kinase" evidence="16">
    <location>
        <begin position="29"/>
        <end position="794"/>
    </location>
</feature>
<evidence type="ECO:0000256" key="15">
    <source>
        <dbReference type="SAM" id="Phobius"/>
    </source>
</evidence>
<organism evidence="20 21">
    <name type="scientific">Daucus carota subsp. sativus</name>
    <name type="common">Carrot</name>
    <dbReference type="NCBI Taxonomy" id="79200"/>
    <lineage>
        <taxon>Eukaryota</taxon>
        <taxon>Viridiplantae</taxon>
        <taxon>Streptophyta</taxon>
        <taxon>Embryophyta</taxon>
        <taxon>Tracheophyta</taxon>
        <taxon>Spermatophyta</taxon>
        <taxon>Magnoliopsida</taxon>
        <taxon>eudicotyledons</taxon>
        <taxon>Gunneridae</taxon>
        <taxon>Pentapetalae</taxon>
        <taxon>asterids</taxon>
        <taxon>campanulids</taxon>
        <taxon>Apiales</taxon>
        <taxon>Apiaceae</taxon>
        <taxon>Apioideae</taxon>
        <taxon>Scandiceae</taxon>
        <taxon>Daucinae</taxon>
        <taxon>Daucus</taxon>
        <taxon>Daucus sect. Daucus</taxon>
    </lineage>
</organism>
<keyword evidence="8 13" id="KW-0067">ATP-binding</keyword>
<dbReference type="InterPro" id="IPR001480">
    <property type="entry name" value="Bulb-type_lectin_dom"/>
</dbReference>
<reference evidence="20" key="2">
    <citation type="submission" date="2022-03" db="EMBL/GenBank/DDBJ databases">
        <title>Draft title - Genomic analysis of global carrot germplasm unveils the trajectory of domestication and the origin of high carotenoid orange carrot.</title>
        <authorList>
            <person name="Iorizzo M."/>
            <person name="Ellison S."/>
            <person name="Senalik D."/>
            <person name="Macko-Podgorni A."/>
            <person name="Grzebelus D."/>
            <person name="Bostan H."/>
            <person name="Rolling W."/>
            <person name="Curaba J."/>
            <person name="Simon P."/>
        </authorList>
    </citation>
    <scope>NUCLEOTIDE SEQUENCE</scope>
    <source>
        <tissue evidence="20">Leaf</tissue>
    </source>
</reference>
<feature type="binding site" evidence="14">
    <location>
        <position position="512"/>
    </location>
    <ligand>
        <name>ATP</name>
        <dbReference type="ChEBI" id="CHEBI:30616"/>
    </ligand>
</feature>
<feature type="domain" description="Protein kinase" evidence="17">
    <location>
        <begin position="484"/>
        <end position="764"/>
    </location>
</feature>
<accession>A0AAF0WZW5</accession>
<dbReference type="SUPFAM" id="SSF56112">
    <property type="entry name" value="Protein kinase-like (PK-like)"/>
    <property type="match status" value="1"/>
</dbReference>
<dbReference type="InterPro" id="IPR000719">
    <property type="entry name" value="Prot_kinase_dom"/>
</dbReference>
<keyword evidence="7 13" id="KW-0418">Kinase</keyword>
<protein>
    <recommendedName>
        <fullName evidence="13">Receptor-like serine/threonine-protein kinase</fullName>
        <ecNumber evidence="13">2.7.11.1</ecNumber>
    </recommendedName>
</protein>
<evidence type="ECO:0000256" key="6">
    <source>
        <dbReference type="ARBA" id="ARBA00022741"/>
    </source>
</evidence>
<keyword evidence="12" id="KW-0325">Glycoprotein</keyword>
<evidence type="ECO:0000256" key="11">
    <source>
        <dbReference type="ARBA" id="ARBA00023157"/>
    </source>
</evidence>
<dbReference type="PANTHER" id="PTHR47974:SF19">
    <property type="entry name" value="RECEPTOR-LIKE SERINE_THREONINE-PROTEIN KINASE"/>
    <property type="match status" value="1"/>
</dbReference>
<dbReference type="AlphaFoldDB" id="A0AAF0WZW5"/>
<dbReference type="Gene3D" id="2.90.10.10">
    <property type="entry name" value="Bulb-type lectin domain"/>
    <property type="match status" value="1"/>
</dbReference>
<dbReference type="PANTHER" id="PTHR47974">
    <property type="entry name" value="OS07G0415500 PROTEIN"/>
    <property type="match status" value="1"/>
</dbReference>
<evidence type="ECO:0000256" key="16">
    <source>
        <dbReference type="SAM" id="SignalP"/>
    </source>
</evidence>
<dbReference type="PIRSF" id="PIRSF000641">
    <property type="entry name" value="SRK"/>
    <property type="match status" value="1"/>
</dbReference>
<evidence type="ECO:0000256" key="13">
    <source>
        <dbReference type="PIRNR" id="PIRNR000641"/>
    </source>
</evidence>
<dbReference type="PROSITE" id="PS00108">
    <property type="entry name" value="PROTEIN_KINASE_ST"/>
    <property type="match status" value="1"/>
</dbReference>
<dbReference type="InterPro" id="IPR000858">
    <property type="entry name" value="S_locus_glycoprot_dom"/>
</dbReference>
<feature type="domain" description="Apple" evidence="19">
    <location>
        <begin position="337"/>
        <end position="422"/>
    </location>
</feature>
<feature type="domain" description="Bulb-type lectin" evidence="18">
    <location>
        <begin position="29"/>
        <end position="152"/>
    </location>
</feature>
<comment type="subcellular location">
    <subcellularLocation>
        <location evidence="1">Membrane</location>
        <topology evidence="1">Single-pass membrane protein</topology>
    </subcellularLocation>
</comment>
<feature type="signal peptide" evidence="16">
    <location>
        <begin position="1"/>
        <end position="28"/>
    </location>
</feature>
<comment type="catalytic activity">
    <reaction evidence="13">
        <text>L-threonyl-[protein] + ATP = O-phospho-L-threonyl-[protein] + ADP + H(+)</text>
        <dbReference type="Rhea" id="RHEA:46608"/>
        <dbReference type="Rhea" id="RHEA-COMP:11060"/>
        <dbReference type="Rhea" id="RHEA-COMP:11605"/>
        <dbReference type="ChEBI" id="CHEBI:15378"/>
        <dbReference type="ChEBI" id="CHEBI:30013"/>
        <dbReference type="ChEBI" id="CHEBI:30616"/>
        <dbReference type="ChEBI" id="CHEBI:61977"/>
        <dbReference type="ChEBI" id="CHEBI:456216"/>
        <dbReference type="EC" id="2.7.11.1"/>
    </reaction>
</comment>
<dbReference type="Gene3D" id="1.10.510.10">
    <property type="entry name" value="Transferase(Phosphotransferase) domain 1"/>
    <property type="match status" value="1"/>
</dbReference>
<keyword evidence="2 13" id="KW-0723">Serine/threonine-protein kinase</keyword>
<dbReference type="SMART" id="SM00473">
    <property type="entry name" value="PAN_AP"/>
    <property type="match status" value="1"/>
</dbReference>
<gene>
    <name evidence="20" type="ORF">DCAR_0418084</name>
</gene>
<dbReference type="Pfam" id="PF00954">
    <property type="entry name" value="S_locus_glycop"/>
    <property type="match status" value="1"/>
</dbReference>
<dbReference type="InterPro" id="IPR008271">
    <property type="entry name" value="Ser/Thr_kinase_AS"/>
</dbReference>
<sequence length="794" mass="89849">MGLTKKTTLNLLVLLLSVLCFEPHLHEGADVIGIGQTLSGNQTISSKGETFELGFFTPGQSKKYYIGIWYKNFGNKTVVWVANRNHPVFNPYDSQLKLFPNGNLALLNDSRIQIWSSNSTVKRYNSSVAILLDSGNFVIRDNQDSSDIIWQSFDYPTDTWLPGGKIGYNFNIKKEKIYLTSWRNAEDPAPGRYSLELNSGALGVQDYKLYGDMTSSSGAWRGLDYELFPDFISNFTYTSDANENVFTYEVAIPKRVTRFMIDTEGKVKQFVCRGDFPACHWDLLWDWPNTKCDVLYFCGTFETCNEGKVFPCDCLPGYERVWDGDYSSCIRKSRLECGVGGGSEDTFLSIIVQYPSSSSTKYSHFLYVKSDEECESACLRTCTCTGYYYVSDGKCVIMNDEVYNIKLPSVDMYGISYRVRIAKSGKASKTSVWIVVAASGGFIILLAAVILYILQQWKRKMGIYDGAAEDLMVFKYKYIRKSTKNFSEKLGEGGFGSVLKGTLPNSKAIAVKMLKNLKQGEKQFRAEVSKIGQIQHINLVRLQGFCIQGEKRLLVFDYMKNGSLENHLFRQNSNVFLDWKARYNIMIGTARGLNYLHEKCRDCIIHCDIKPDNILLDDEYNARIADFGLAKLLGREFSRVLTTIRGTRGYLAPEWISGEAITVKADVFSYGKLLFEIISGRRNMELLDDGDYFPALIADKISKGEEVLMQFLDHKLEGKADSNEVTRACKVACWCIQDDEKNRPTMGLVIQILEGISEVENPPFPQFLRGFTKYNQTESIVYQHFTSSATSSEG</sequence>
<evidence type="ECO:0000256" key="1">
    <source>
        <dbReference type="ARBA" id="ARBA00004167"/>
    </source>
</evidence>
<reference evidence="20" key="1">
    <citation type="journal article" date="2016" name="Nat. Genet.">
        <title>A high-quality carrot genome assembly provides new insights into carotenoid accumulation and asterid genome evolution.</title>
        <authorList>
            <person name="Iorizzo M."/>
            <person name="Ellison S."/>
            <person name="Senalik D."/>
            <person name="Zeng P."/>
            <person name="Satapoomin P."/>
            <person name="Huang J."/>
            <person name="Bowman M."/>
            <person name="Iovene M."/>
            <person name="Sanseverino W."/>
            <person name="Cavagnaro P."/>
            <person name="Yildiz M."/>
            <person name="Macko-Podgorni A."/>
            <person name="Moranska E."/>
            <person name="Grzebelus E."/>
            <person name="Grzebelus D."/>
            <person name="Ashrafi H."/>
            <person name="Zheng Z."/>
            <person name="Cheng S."/>
            <person name="Spooner D."/>
            <person name="Van Deynze A."/>
            <person name="Simon P."/>
        </authorList>
    </citation>
    <scope>NUCLEOTIDE SEQUENCE</scope>
    <source>
        <tissue evidence="20">Leaf</tissue>
    </source>
</reference>
<evidence type="ECO:0000256" key="4">
    <source>
        <dbReference type="ARBA" id="ARBA00022692"/>
    </source>
</evidence>
<dbReference type="PROSITE" id="PS00107">
    <property type="entry name" value="PROTEIN_KINASE_ATP"/>
    <property type="match status" value="1"/>
</dbReference>
<dbReference type="PROSITE" id="PS50927">
    <property type="entry name" value="BULB_LECTIN"/>
    <property type="match status" value="1"/>
</dbReference>
<evidence type="ECO:0000259" key="19">
    <source>
        <dbReference type="PROSITE" id="PS50948"/>
    </source>
</evidence>
<dbReference type="Pfam" id="PF01453">
    <property type="entry name" value="B_lectin"/>
    <property type="match status" value="1"/>
</dbReference>
<evidence type="ECO:0000256" key="8">
    <source>
        <dbReference type="ARBA" id="ARBA00022840"/>
    </source>
</evidence>
<keyword evidence="11" id="KW-1015">Disulfide bond</keyword>
<keyword evidence="3 13" id="KW-0808">Transferase</keyword>
<dbReference type="EC" id="2.7.11.1" evidence="13"/>
<keyword evidence="21" id="KW-1185">Reference proteome</keyword>
<dbReference type="Gene3D" id="3.30.200.20">
    <property type="entry name" value="Phosphorylase Kinase, domain 1"/>
    <property type="match status" value="1"/>
</dbReference>
<dbReference type="GO" id="GO:0016020">
    <property type="term" value="C:membrane"/>
    <property type="evidence" value="ECO:0007669"/>
    <property type="project" value="UniProtKB-SubCell"/>
</dbReference>
<evidence type="ECO:0000313" key="20">
    <source>
        <dbReference type="EMBL" id="WOG98739.1"/>
    </source>
</evidence>
<dbReference type="SMART" id="SM00108">
    <property type="entry name" value="B_lectin"/>
    <property type="match status" value="1"/>
</dbReference>
<dbReference type="Proteomes" id="UP000077755">
    <property type="component" value="Chromosome 4"/>
</dbReference>
<feature type="transmembrane region" description="Helical" evidence="15">
    <location>
        <begin position="432"/>
        <end position="454"/>
    </location>
</feature>
<dbReference type="CDD" id="cd14066">
    <property type="entry name" value="STKc_IRAK"/>
    <property type="match status" value="1"/>
</dbReference>
<evidence type="ECO:0000256" key="14">
    <source>
        <dbReference type="PROSITE-ProRule" id="PRU10141"/>
    </source>
</evidence>
<dbReference type="PROSITE" id="PS50011">
    <property type="entry name" value="PROTEIN_KINASE_DOM"/>
    <property type="match status" value="1"/>
</dbReference>
<evidence type="ECO:0000259" key="18">
    <source>
        <dbReference type="PROSITE" id="PS50927"/>
    </source>
</evidence>
<dbReference type="GO" id="GO:0005524">
    <property type="term" value="F:ATP binding"/>
    <property type="evidence" value="ECO:0007669"/>
    <property type="project" value="UniProtKB-UniRule"/>
</dbReference>
<dbReference type="SMART" id="SM00220">
    <property type="entry name" value="S_TKc"/>
    <property type="match status" value="1"/>
</dbReference>
<dbReference type="InterPro" id="IPR024171">
    <property type="entry name" value="SRK-like_kinase"/>
</dbReference>
<keyword evidence="4 15" id="KW-0812">Transmembrane</keyword>
<dbReference type="InterPro" id="IPR003609">
    <property type="entry name" value="Pan_app"/>
</dbReference>
<dbReference type="GO" id="GO:0048544">
    <property type="term" value="P:recognition of pollen"/>
    <property type="evidence" value="ECO:0007669"/>
    <property type="project" value="InterPro"/>
</dbReference>
<name>A0AAF0WZW5_DAUCS</name>
<dbReference type="CDD" id="cd00028">
    <property type="entry name" value="B_lectin"/>
    <property type="match status" value="1"/>
</dbReference>
<evidence type="ECO:0000256" key="5">
    <source>
        <dbReference type="ARBA" id="ARBA00022729"/>
    </source>
</evidence>
<evidence type="ECO:0000256" key="12">
    <source>
        <dbReference type="ARBA" id="ARBA00023180"/>
    </source>
</evidence>
<evidence type="ECO:0000259" key="17">
    <source>
        <dbReference type="PROSITE" id="PS50011"/>
    </source>
</evidence>